<evidence type="ECO:0000256" key="1">
    <source>
        <dbReference type="SAM" id="MobiDB-lite"/>
    </source>
</evidence>
<feature type="compositionally biased region" description="Polar residues" evidence="1">
    <location>
        <begin position="83"/>
        <end position="96"/>
    </location>
</feature>
<feature type="region of interest" description="Disordered" evidence="1">
    <location>
        <begin position="1"/>
        <end position="259"/>
    </location>
</feature>
<protein>
    <submittedName>
        <fullName evidence="3">Fas-binding factor 1 homolog</fullName>
    </submittedName>
</protein>
<dbReference type="PANTHER" id="PTHR33689:SF1">
    <property type="entry name" value="FAS-BINDING FACTOR 1"/>
    <property type="match status" value="1"/>
</dbReference>
<dbReference type="RefSeq" id="XP_022235095.1">
    <property type="nucleotide sequence ID" value="XM_022379387.1"/>
</dbReference>
<feature type="compositionally biased region" description="Basic and acidic residues" evidence="1">
    <location>
        <begin position="185"/>
        <end position="231"/>
    </location>
</feature>
<dbReference type="Proteomes" id="UP000694941">
    <property type="component" value="Unplaced"/>
</dbReference>
<organism evidence="2 3">
    <name type="scientific">Limulus polyphemus</name>
    <name type="common">Atlantic horseshoe crab</name>
    <dbReference type="NCBI Taxonomy" id="6850"/>
    <lineage>
        <taxon>Eukaryota</taxon>
        <taxon>Metazoa</taxon>
        <taxon>Ecdysozoa</taxon>
        <taxon>Arthropoda</taxon>
        <taxon>Chelicerata</taxon>
        <taxon>Merostomata</taxon>
        <taxon>Xiphosura</taxon>
        <taxon>Limulidae</taxon>
        <taxon>Limulus</taxon>
    </lineage>
</organism>
<proteinExistence type="predicted"/>
<evidence type="ECO:0000313" key="2">
    <source>
        <dbReference type="Proteomes" id="UP000694941"/>
    </source>
</evidence>
<feature type="compositionally biased region" description="Polar residues" evidence="1">
    <location>
        <begin position="145"/>
        <end position="155"/>
    </location>
</feature>
<dbReference type="GeneID" id="111083119"/>
<dbReference type="PANTHER" id="PTHR33689">
    <property type="entry name" value="FAS-BINDING FACTOR 1"/>
    <property type="match status" value="1"/>
</dbReference>
<feature type="compositionally biased region" description="Basic and acidic residues" evidence="1">
    <location>
        <begin position="97"/>
        <end position="125"/>
    </location>
</feature>
<name>A0ABM1RUP0_LIMPO</name>
<dbReference type="InterPro" id="IPR033561">
    <property type="entry name" value="FBF1"/>
</dbReference>
<sequence>MADEEEDISSDFSDPDEIAKSLAGLDDLDDNLFGSSLKTPKTDGQKVNPSRAEKKQTQRKTSIDFDDDDPLAGLLSDDEDIPQKSSSGKRNTSLKTKNADLHEAEKDKDFGVKAKESFFPDKGKSSETPLPQPKKEEKIEESQPKKSNSPPQQSGRRGVRRQLKNDIGFGDDDLDILGGMGLSEETGKEKEDKPKNKSFLDDLLGEKPETKEKSRTKEFVLDDKYKNNKSEEDNEFHFGGYNPSAASEQRSGSGPKRSV</sequence>
<feature type="non-terminal residue" evidence="3">
    <location>
        <position position="259"/>
    </location>
</feature>
<reference evidence="3" key="1">
    <citation type="submission" date="2025-08" db="UniProtKB">
        <authorList>
            <consortium name="RefSeq"/>
        </authorList>
    </citation>
    <scope>IDENTIFICATION</scope>
    <source>
        <tissue evidence="3">Muscle</tissue>
    </source>
</reference>
<feature type="compositionally biased region" description="Basic and acidic residues" evidence="1">
    <location>
        <begin position="133"/>
        <end position="144"/>
    </location>
</feature>
<evidence type="ECO:0000313" key="3">
    <source>
        <dbReference type="RefSeq" id="XP_022235095.1"/>
    </source>
</evidence>
<accession>A0ABM1RUP0</accession>
<gene>
    <name evidence="3" type="primary">LOC111083119</name>
</gene>
<keyword evidence="2" id="KW-1185">Reference proteome</keyword>
<feature type="compositionally biased region" description="Acidic residues" evidence="1">
    <location>
        <begin position="64"/>
        <end position="80"/>
    </location>
</feature>
<feature type="compositionally biased region" description="Acidic residues" evidence="1">
    <location>
        <begin position="1"/>
        <end position="16"/>
    </location>
</feature>